<dbReference type="InterPro" id="IPR001461">
    <property type="entry name" value="Aspartic_peptidase_A1"/>
</dbReference>
<evidence type="ECO:0000256" key="1">
    <source>
        <dbReference type="ARBA" id="ARBA00007447"/>
    </source>
</evidence>
<dbReference type="PRINTS" id="PR00792">
    <property type="entry name" value="PEPSIN"/>
</dbReference>
<evidence type="ECO:0000256" key="4">
    <source>
        <dbReference type="ARBA" id="ARBA00022801"/>
    </source>
</evidence>
<dbReference type="Proteomes" id="UP001189429">
    <property type="component" value="Unassembled WGS sequence"/>
</dbReference>
<accession>A0ABN9W6D6</accession>
<comment type="caution">
    <text evidence="6">The sequence shown here is derived from an EMBL/GenBank/DDBJ whole genome shotgun (WGS) entry which is preliminary data.</text>
</comment>
<dbReference type="PANTHER" id="PTHR47966:SF51">
    <property type="entry name" value="BETA-SITE APP-CLEAVING ENZYME, ISOFORM A-RELATED"/>
    <property type="match status" value="1"/>
</dbReference>
<dbReference type="InterPro" id="IPR021109">
    <property type="entry name" value="Peptidase_aspartic_dom_sf"/>
</dbReference>
<keyword evidence="4" id="KW-0378">Hydrolase</keyword>
<dbReference type="PANTHER" id="PTHR47966">
    <property type="entry name" value="BETA-SITE APP-CLEAVING ENZYME, ISOFORM A-RELATED"/>
    <property type="match status" value="1"/>
</dbReference>
<sequence length="363" mass="39903">MTVQQYGSGDTYSVEAADSLGLGCFQKNQTFWEVVSAKMPVLQNAAFQSIVGVGPPETPAADSWDAAEEAFGNVTEYYRNSSKPPESLMKRAQESIAAAVEISRTPTMLDNFDIRTFSMCLGKTTGSDGYITWQDTTHEVHPHLFTRVQILGKHTWSVALANVRLEGGSHRGDTSLGCSGGCSALMDSGTSLLAVPSSIMDVFEKTIQNLHTDCSNLHELPDLVFELGGQKFYLPSDAYVGEVAGSVPQYLQSFVRLRKLNVSHNGSSDVAMCHILLMESFSESAHGPLWILGMPFFRRYYTSFHVGRDHEDRALYIAHAGHDCQPVPEDQAERGPVRRRIDPAKLHVPSSVVKASRRGFVNL</sequence>
<evidence type="ECO:0000256" key="3">
    <source>
        <dbReference type="ARBA" id="ARBA00022750"/>
    </source>
</evidence>
<evidence type="ECO:0000313" key="6">
    <source>
        <dbReference type="EMBL" id="CAK0880351.1"/>
    </source>
</evidence>
<dbReference type="Gene3D" id="2.40.70.10">
    <property type="entry name" value="Acid Proteases"/>
    <property type="match status" value="2"/>
</dbReference>
<reference evidence="6" key="1">
    <citation type="submission" date="2023-10" db="EMBL/GenBank/DDBJ databases">
        <authorList>
            <person name="Chen Y."/>
            <person name="Shah S."/>
            <person name="Dougan E. K."/>
            <person name="Thang M."/>
            <person name="Chan C."/>
        </authorList>
    </citation>
    <scope>NUCLEOTIDE SEQUENCE [LARGE SCALE GENOMIC DNA]</scope>
</reference>
<dbReference type="SUPFAM" id="SSF50630">
    <property type="entry name" value="Acid proteases"/>
    <property type="match status" value="1"/>
</dbReference>
<dbReference type="PROSITE" id="PS51767">
    <property type="entry name" value="PEPTIDASE_A1"/>
    <property type="match status" value="1"/>
</dbReference>
<gene>
    <name evidence="6" type="ORF">PCOR1329_LOCUS63512</name>
</gene>
<evidence type="ECO:0000256" key="2">
    <source>
        <dbReference type="ARBA" id="ARBA00022670"/>
    </source>
</evidence>
<evidence type="ECO:0000313" key="7">
    <source>
        <dbReference type="Proteomes" id="UP001189429"/>
    </source>
</evidence>
<dbReference type="Pfam" id="PF00026">
    <property type="entry name" value="Asp"/>
    <property type="match status" value="1"/>
</dbReference>
<feature type="domain" description="Peptidase A1" evidence="5">
    <location>
        <begin position="1"/>
        <end position="318"/>
    </location>
</feature>
<proteinExistence type="inferred from homology"/>
<keyword evidence="3" id="KW-0064">Aspartyl protease</keyword>
<dbReference type="InterPro" id="IPR033121">
    <property type="entry name" value="PEPTIDASE_A1"/>
</dbReference>
<protein>
    <recommendedName>
        <fullName evidence="5">Peptidase A1 domain-containing protein</fullName>
    </recommendedName>
</protein>
<comment type="similarity">
    <text evidence="1">Belongs to the peptidase A1 family.</text>
</comment>
<name>A0ABN9W6D6_9DINO</name>
<evidence type="ECO:0000259" key="5">
    <source>
        <dbReference type="PROSITE" id="PS51767"/>
    </source>
</evidence>
<keyword evidence="7" id="KW-1185">Reference proteome</keyword>
<organism evidence="6 7">
    <name type="scientific">Prorocentrum cordatum</name>
    <dbReference type="NCBI Taxonomy" id="2364126"/>
    <lineage>
        <taxon>Eukaryota</taxon>
        <taxon>Sar</taxon>
        <taxon>Alveolata</taxon>
        <taxon>Dinophyceae</taxon>
        <taxon>Prorocentrales</taxon>
        <taxon>Prorocentraceae</taxon>
        <taxon>Prorocentrum</taxon>
    </lineage>
</organism>
<dbReference type="EMBL" id="CAUYUJ010018059">
    <property type="protein sequence ID" value="CAK0880351.1"/>
    <property type="molecule type" value="Genomic_DNA"/>
</dbReference>
<keyword evidence="2" id="KW-0645">Protease</keyword>